<evidence type="ECO:0000256" key="6">
    <source>
        <dbReference type="ARBA" id="ARBA00023049"/>
    </source>
</evidence>
<comment type="cofactor">
    <cofactor evidence="10 11">
        <name>Zn(2+)</name>
        <dbReference type="ChEBI" id="CHEBI:29105"/>
    </cofactor>
    <text evidence="10 11">Binds 1 zinc ion per subunit.</text>
</comment>
<evidence type="ECO:0000256" key="9">
    <source>
        <dbReference type="ARBA" id="ARBA00023180"/>
    </source>
</evidence>
<evidence type="ECO:0000259" key="12">
    <source>
        <dbReference type="PROSITE" id="PS51864"/>
    </source>
</evidence>
<dbReference type="EC" id="3.4.24.-" evidence="11"/>
<comment type="caution">
    <text evidence="13">The sequence shown here is derived from an EMBL/GenBank/DDBJ whole genome shotgun (WGS) entry which is preliminary data.</text>
</comment>
<evidence type="ECO:0000256" key="8">
    <source>
        <dbReference type="ARBA" id="ARBA00023157"/>
    </source>
</evidence>
<dbReference type="Proteomes" id="UP001431783">
    <property type="component" value="Unassembled WGS sequence"/>
</dbReference>
<keyword evidence="14" id="KW-1185">Reference proteome</keyword>
<keyword evidence="7" id="KW-0865">Zymogen</keyword>
<dbReference type="PROSITE" id="PS51864">
    <property type="entry name" value="ASTACIN"/>
    <property type="match status" value="1"/>
</dbReference>
<keyword evidence="9" id="KW-0325">Glycoprotein</keyword>
<name>A0AAW1TRU4_9CUCU</name>
<feature type="signal peptide" evidence="11">
    <location>
        <begin position="1"/>
        <end position="18"/>
    </location>
</feature>
<keyword evidence="8 10" id="KW-1015">Disulfide bond</keyword>
<dbReference type="FunFam" id="3.40.390.10:FF:000015">
    <property type="entry name" value="Meprin A subunit"/>
    <property type="match status" value="1"/>
</dbReference>
<dbReference type="InterPro" id="IPR024079">
    <property type="entry name" value="MetalloPept_cat_dom_sf"/>
</dbReference>
<dbReference type="CDD" id="cd04280">
    <property type="entry name" value="ZnMc_astacin_like"/>
    <property type="match status" value="1"/>
</dbReference>
<dbReference type="InterPro" id="IPR006026">
    <property type="entry name" value="Peptidase_Metallo"/>
</dbReference>
<proteinExistence type="predicted"/>
<feature type="binding site" evidence="10">
    <location>
        <position position="180"/>
    </location>
    <ligand>
        <name>Zn(2+)</name>
        <dbReference type="ChEBI" id="CHEBI:29105"/>
        <note>catalytic</note>
    </ligand>
</feature>
<dbReference type="Pfam" id="PF01400">
    <property type="entry name" value="Astacin"/>
    <property type="match status" value="1"/>
</dbReference>
<dbReference type="Gene3D" id="3.40.390.10">
    <property type="entry name" value="Collagenase (Catalytic Domain)"/>
    <property type="match status" value="1"/>
</dbReference>
<dbReference type="PANTHER" id="PTHR10127:SF780">
    <property type="entry name" value="METALLOENDOPEPTIDASE"/>
    <property type="match status" value="1"/>
</dbReference>
<evidence type="ECO:0000256" key="11">
    <source>
        <dbReference type="RuleBase" id="RU361183"/>
    </source>
</evidence>
<evidence type="ECO:0000313" key="14">
    <source>
        <dbReference type="Proteomes" id="UP001431783"/>
    </source>
</evidence>
<feature type="chain" id="PRO_5043106675" description="Metalloendopeptidase" evidence="11">
    <location>
        <begin position="19"/>
        <end position="319"/>
    </location>
</feature>
<gene>
    <name evidence="13" type="ORF">WA026_002611</name>
</gene>
<reference evidence="13 14" key="1">
    <citation type="submission" date="2023-03" db="EMBL/GenBank/DDBJ databases">
        <title>Genome insight into feeding habits of ladybird beetles.</title>
        <authorList>
            <person name="Li H.-S."/>
            <person name="Huang Y.-H."/>
            <person name="Pang H."/>
        </authorList>
    </citation>
    <scope>NUCLEOTIDE SEQUENCE [LARGE SCALE GENOMIC DNA]</scope>
    <source>
        <strain evidence="13">SYSU_2023b</strain>
        <tissue evidence="13">Whole body</tissue>
    </source>
</reference>
<accession>A0AAW1TRU4</accession>
<sequence>MLGPLILIFIQFVCLLEGVPMLHDFENNEIENELDLNELSHNFSREPNEESGRNVELWDENSGVNPEELGNYLEGDIMMTPRMAKNGLSDKDMLWKNGIIPYEISGHFTTADVDLIKRAMGVYHKYTCIRFVPRKSSDKDYISIQSGYTGCWSSVGRMTGRQEVNLQTPSCTRKLGTVLHELMHVCGFYHEQNRPERDFYVTVYFQNIKSGHQRNFEKASLKETNDFGVPYDYRSVMHYSGNAFSRNGNPTIVPKDPKGEGKIGQREGFSKGDLLKLNAMYKCPNTLPGKYSILDQENHFGGESNFITTLLNKFDYNHL</sequence>
<feature type="binding site" evidence="10">
    <location>
        <position position="184"/>
    </location>
    <ligand>
        <name>Zn(2+)</name>
        <dbReference type="ChEBI" id="CHEBI:29105"/>
        <note>catalytic</note>
    </ligand>
</feature>
<dbReference type="InterPro" id="IPR034035">
    <property type="entry name" value="Astacin-like_dom"/>
</dbReference>
<keyword evidence="3 11" id="KW-0732">Signal</keyword>
<evidence type="ECO:0000256" key="2">
    <source>
        <dbReference type="ARBA" id="ARBA00022723"/>
    </source>
</evidence>
<dbReference type="GO" id="GO:0004222">
    <property type="term" value="F:metalloendopeptidase activity"/>
    <property type="evidence" value="ECO:0007669"/>
    <property type="project" value="UniProtKB-UniRule"/>
</dbReference>
<evidence type="ECO:0000256" key="3">
    <source>
        <dbReference type="ARBA" id="ARBA00022729"/>
    </source>
</evidence>
<evidence type="ECO:0000256" key="7">
    <source>
        <dbReference type="ARBA" id="ARBA00023145"/>
    </source>
</evidence>
<feature type="active site" evidence="10">
    <location>
        <position position="181"/>
    </location>
</feature>
<keyword evidence="5 10" id="KW-0862">Zinc</keyword>
<evidence type="ECO:0000256" key="5">
    <source>
        <dbReference type="ARBA" id="ARBA00022833"/>
    </source>
</evidence>
<evidence type="ECO:0000313" key="13">
    <source>
        <dbReference type="EMBL" id="KAK9874256.1"/>
    </source>
</evidence>
<dbReference type="GO" id="GO:0008270">
    <property type="term" value="F:zinc ion binding"/>
    <property type="evidence" value="ECO:0007669"/>
    <property type="project" value="UniProtKB-UniRule"/>
</dbReference>
<keyword evidence="6 10" id="KW-0482">Metalloprotease</keyword>
<feature type="binding site" evidence="10">
    <location>
        <position position="190"/>
    </location>
    <ligand>
        <name>Zn(2+)</name>
        <dbReference type="ChEBI" id="CHEBI:29105"/>
        <note>catalytic</note>
    </ligand>
</feature>
<organism evidence="13 14">
    <name type="scientific">Henosepilachna vigintioctopunctata</name>
    <dbReference type="NCBI Taxonomy" id="420089"/>
    <lineage>
        <taxon>Eukaryota</taxon>
        <taxon>Metazoa</taxon>
        <taxon>Ecdysozoa</taxon>
        <taxon>Arthropoda</taxon>
        <taxon>Hexapoda</taxon>
        <taxon>Insecta</taxon>
        <taxon>Pterygota</taxon>
        <taxon>Neoptera</taxon>
        <taxon>Endopterygota</taxon>
        <taxon>Coleoptera</taxon>
        <taxon>Polyphaga</taxon>
        <taxon>Cucujiformia</taxon>
        <taxon>Coccinelloidea</taxon>
        <taxon>Coccinellidae</taxon>
        <taxon>Epilachninae</taxon>
        <taxon>Epilachnini</taxon>
        <taxon>Henosepilachna</taxon>
    </lineage>
</organism>
<dbReference type="EMBL" id="JARQZJ010000031">
    <property type="protein sequence ID" value="KAK9874256.1"/>
    <property type="molecule type" value="Genomic_DNA"/>
</dbReference>
<evidence type="ECO:0000256" key="4">
    <source>
        <dbReference type="ARBA" id="ARBA00022801"/>
    </source>
</evidence>
<dbReference type="PANTHER" id="PTHR10127">
    <property type="entry name" value="DISCOIDIN, CUB, EGF, LAMININ , AND ZINC METALLOPROTEASE DOMAIN CONTAINING"/>
    <property type="match status" value="1"/>
</dbReference>
<keyword evidence="1 10" id="KW-0645">Protease</keyword>
<dbReference type="GO" id="GO:0006508">
    <property type="term" value="P:proteolysis"/>
    <property type="evidence" value="ECO:0007669"/>
    <property type="project" value="UniProtKB-KW"/>
</dbReference>
<feature type="disulfide bond" evidence="10">
    <location>
        <begin position="128"/>
        <end position="283"/>
    </location>
</feature>
<dbReference type="InterPro" id="IPR001506">
    <property type="entry name" value="Peptidase_M12A"/>
</dbReference>
<dbReference type="PRINTS" id="PR00480">
    <property type="entry name" value="ASTACIN"/>
</dbReference>
<feature type="domain" description="Peptidase M12A" evidence="12">
    <location>
        <begin position="86"/>
        <end position="284"/>
    </location>
</feature>
<comment type="caution">
    <text evidence="10">Lacks conserved residue(s) required for the propagation of feature annotation.</text>
</comment>
<evidence type="ECO:0000256" key="10">
    <source>
        <dbReference type="PROSITE-ProRule" id="PRU01211"/>
    </source>
</evidence>
<dbReference type="SMART" id="SM00235">
    <property type="entry name" value="ZnMc"/>
    <property type="match status" value="1"/>
</dbReference>
<dbReference type="SUPFAM" id="SSF55486">
    <property type="entry name" value="Metalloproteases ('zincins'), catalytic domain"/>
    <property type="match status" value="1"/>
</dbReference>
<dbReference type="AlphaFoldDB" id="A0AAW1TRU4"/>
<evidence type="ECO:0000256" key="1">
    <source>
        <dbReference type="ARBA" id="ARBA00022670"/>
    </source>
</evidence>
<keyword evidence="4 10" id="KW-0378">Hydrolase</keyword>
<protein>
    <recommendedName>
        <fullName evidence="11">Metalloendopeptidase</fullName>
        <ecNumber evidence="11">3.4.24.-</ecNumber>
    </recommendedName>
</protein>
<keyword evidence="2 10" id="KW-0479">Metal-binding</keyword>